<dbReference type="KEGG" id="bfn:OI25_7586"/>
<evidence type="ECO:0000313" key="1">
    <source>
        <dbReference type="EMBL" id="AJZ56653.1"/>
    </source>
</evidence>
<evidence type="ECO:0000313" key="2">
    <source>
        <dbReference type="Proteomes" id="UP000032614"/>
    </source>
</evidence>
<reference evidence="1 2" key="1">
    <citation type="journal article" date="2015" name="Genome Announc.">
        <title>Complete genome sequences for 59 burkholderia isolates, both pathogenic and near neighbor.</title>
        <authorList>
            <person name="Johnson S.L."/>
            <person name="Bishop-Lilly K.A."/>
            <person name="Ladner J.T."/>
            <person name="Daligault H.E."/>
            <person name="Davenport K.W."/>
            <person name="Jaissle J."/>
            <person name="Frey K.G."/>
            <person name="Koroleva G.I."/>
            <person name="Bruce D.C."/>
            <person name="Coyne S.R."/>
            <person name="Broomall S.M."/>
            <person name="Li P.E."/>
            <person name="Teshima H."/>
            <person name="Gibbons H.S."/>
            <person name="Palacios G.F."/>
            <person name="Rosenzweig C.N."/>
            <person name="Redden C.L."/>
            <person name="Xu Y."/>
            <person name="Minogue T.D."/>
            <person name="Chain P.S."/>
        </authorList>
    </citation>
    <scope>NUCLEOTIDE SEQUENCE [LARGE SCALE GENOMIC DNA]</scope>
    <source>
        <strain evidence="1 2">ATCC BAA-463</strain>
    </source>
</reference>
<accession>A0AAU8SSG3</accession>
<sequence length="50" mass="5635">MCRFRPAPVFSLMVLMMRSMSLVDEPRCCSRSPAKQGLPMPVELVPRVSP</sequence>
<dbReference type="AlphaFoldDB" id="A0AAU8SSG3"/>
<name>A0AAU8SSG3_9BURK</name>
<protein>
    <submittedName>
        <fullName evidence="1">Uncharacterized protein</fullName>
    </submittedName>
</protein>
<organism evidence="1 2">
    <name type="scientific">Paraburkholderia fungorum</name>
    <dbReference type="NCBI Taxonomy" id="134537"/>
    <lineage>
        <taxon>Bacteria</taxon>
        <taxon>Pseudomonadati</taxon>
        <taxon>Pseudomonadota</taxon>
        <taxon>Betaproteobacteria</taxon>
        <taxon>Burkholderiales</taxon>
        <taxon>Burkholderiaceae</taxon>
        <taxon>Paraburkholderia</taxon>
    </lineage>
</organism>
<dbReference type="Proteomes" id="UP000032614">
    <property type="component" value="Chromosome 3"/>
</dbReference>
<gene>
    <name evidence="1" type="ORF">OI25_7586</name>
</gene>
<proteinExistence type="predicted"/>
<dbReference type="EMBL" id="CP010025">
    <property type="protein sequence ID" value="AJZ56653.1"/>
    <property type="molecule type" value="Genomic_DNA"/>
</dbReference>